<dbReference type="Proteomes" id="UP000484842">
    <property type="component" value="Unassembled WGS sequence"/>
</dbReference>
<dbReference type="PANTHER" id="PTHR33713:SF6">
    <property type="entry name" value="ANTITOXIN YEFM"/>
    <property type="match status" value="1"/>
</dbReference>
<dbReference type="PANTHER" id="PTHR33713">
    <property type="entry name" value="ANTITOXIN YAFN-RELATED"/>
    <property type="match status" value="1"/>
</dbReference>
<proteinExistence type="inferred from homology"/>
<dbReference type="EMBL" id="WBSL01000008">
    <property type="protein sequence ID" value="MPY67741.1"/>
    <property type="molecule type" value="Genomic_DNA"/>
</dbReference>
<name>A0A7X1NXP9_9DEIO</name>
<evidence type="ECO:0000313" key="5">
    <source>
        <dbReference type="Proteomes" id="UP000484842"/>
    </source>
</evidence>
<comment type="function">
    <text evidence="2">Antitoxin component of a type II toxin-antitoxin (TA) system.</text>
</comment>
<evidence type="ECO:0000256" key="1">
    <source>
        <dbReference type="ARBA" id="ARBA00009981"/>
    </source>
</evidence>
<gene>
    <name evidence="3" type="ORF">F8S09_13505</name>
    <name evidence="4" type="ORF">F8S09_13805</name>
</gene>
<dbReference type="Pfam" id="PF02604">
    <property type="entry name" value="PhdYeFM_antitox"/>
    <property type="match status" value="1"/>
</dbReference>
<evidence type="ECO:0000256" key="2">
    <source>
        <dbReference type="RuleBase" id="RU362080"/>
    </source>
</evidence>
<organism evidence="4 5">
    <name type="scientific">Deinococcus terrestris</name>
    <dbReference type="NCBI Taxonomy" id="2651870"/>
    <lineage>
        <taxon>Bacteria</taxon>
        <taxon>Thermotogati</taxon>
        <taxon>Deinococcota</taxon>
        <taxon>Deinococci</taxon>
        <taxon>Deinococcales</taxon>
        <taxon>Deinococcaceae</taxon>
        <taxon>Deinococcus</taxon>
    </lineage>
</organism>
<sequence>MRSMTYTKLRQNLAATMDEVIDNHDPVIVTRGERAVVVMSLEDFHSWQETAHLLGTPANARRLLKSIAALEAGQGEARELTQ</sequence>
<dbReference type="InterPro" id="IPR036165">
    <property type="entry name" value="YefM-like_sf"/>
</dbReference>
<comment type="similarity">
    <text evidence="1 2">Belongs to the phD/YefM antitoxin family.</text>
</comment>
<dbReference type="RefSeq" id="WP_152872022.1">
    <property type="nucleotide sequence ID" value="NZ_WBSL01000008.1"/>
</dbReference>
<dbReference type="InterPro" id="IPR006442">
    <property type="entry name" value="Antitoxin_Phd/YefM"/>
</dbReference>
<accession>A0A7X1NXP9</accession>
<keyword evidence="5" id="KW-1185">Reference proteome</keyword>
<evidence type="ECO:0000313" key="4">
    <source>
        <dbReference type="EMBL" id="MPY67741.1"/>
    </source>
</evidence>
<comment type="caution">
    <text evidence="4">The sequence shown here is derived from an EMBL/GenBank/DDBJ whole genome shotgun (WGS) entry which is preliminary data.</text>
</comment>
<protein>
    <recommendedName>
        <fullName evidence="2">Antitoxin</fullName>
    </recommendedName>
</protein>
<dbReference type="NCBIfam" id="TIGR01552">
    <property type="entry name" value="phd_fam"/>
    <property type="match status" value="1"/>
</dbReference>
<evidence type="ECO:0000313" key="3">
    <source>
        <dbReference type="EMBL" id="MPY67685.1"/>
    </source>
</evidence>
<dbReference type="EMBL" id="WBSL01000008">
    <property type="protein sequence ID" value="MPY67685.1"/>
    <property type="molecule type" value="Genomic_DNA"/>
</dbReference>
<dbReference type="Gene3D" id="6.10.250.330">
    <property type="match status" value="1"/>
</dbReference>
<dbReference type="AlphaFoldDB" id="A0A7X1NXP9"/>
<dbReference type="InterPro" id="IPR051405">
    <property type="entry name" value="phD/YefM_antitoxin"/>
</dbReference>
<dbReference type="SUPFAM" id="SSF143120">
    <property type="entry name" value="YefM-like"/>
    <property type="match status" value="1"/>
</dbReference>
<dbReference type="Gene3D" id="3.40.1620.10">
    <property type="entry name" value="YefM-like domain"/>
    <property type="match status" value="1"/>
</dbReference>
<reference evidence="4 5" key="1">
    <citation type="submission" date="2019-10" db="EMBL/GenBank/DDBJ databases">
        <title>Deinococcus sp. isolated from soil.</title>
        <authorList>
            <person name="Li Y."/>
            <person name="Wang J."/>
        </authorList>
    </citation>
    <scope>NUCLEOTIDE SEQUENCE [LARGE SCALE GENOMIC DNA]</scope>
    <source>
        <strain evidence="4 5">SDU3-2</strain>
    </source>
</reference>